<dbReference type="Pfam" id="PF21948">
    <property type="entry name" value="LplA-B_cat"/>
    <property type="match status" value="1"/>
</dbReference>
<name>A0A5C3NH74_9AGAM</name>
<keyword evidence="6" id="KW-0436">Ligase</keyword>
<evidence type="ECO:0000259" key="5">
    <source>
        <dbReference type="PROSITE" id="PS51733"/>
    </source>
</evidence>
<dbReference type="PANTHER" id="PTHR12561">
    <property type="entry name" value="LIPOATE-PROTEIN LIGASE"/>
    <property type="match status" value="1"/>
</dbReference>
<dbReference type="SUPFAM" id="SSF55681">
    <property type="entry name" value="Class II aaRS and biotin synthetases"/>
    <property type="match status" value="1"/>
</dbReference>
<dbReference type="AlphaFoldDB" id="A0A5C3NH74"/>
<organism evidence="6 7">
    <name type="scientific">Heliocybe sulcata</name>
    <dbReference type="NCBI Taxonomy" id="5364"/>
    <lineage>
        <taxon>Eukaryota</taxon>
        <taxon>Fungi</taxon>
        <taxon>Dikarya</taxon>
        <taxon>Basidiomycota</taxon>
        <taxon>Agaricomycotina</taxon>
        <taxon>Agaricomycetes</taxon>
        <taxon>Gloeophyllales</taxon>
        <taxon>Gloeophyllaceae</taxon>
        <taxon>Heliocybe</taxon>
    </lineage>
</organism>
<proteinExistence type="inferred from homology"/>
<dbReference type="CDD" id="cd16443">
    <property type="entry name" value="LplA"/>
    <property type="match status" value="1"/>
</dbReference>
<dbReference type="PANTHER" id="PTHR12561:SF3">
    <property type="entry name" value="LIPOYLTRANSFERASE 1, MITOCHONDRIAL"/>
    <property type="match status" value="1"/>
</dbReference>
<dbReference type="SUPFAM" id="SSF82649">
    <property type="entry name" value="SufE/NifU"/>
    <property type="match status" value="1"/>
</dbReference>
<dbReference type="NCBIfam" id="TIGR00545">
    <property type="entry name" value="lipoyltrans"/>
    <property type="match status" value="1"/>
</dbReference>
<sequence>MLRSFSPLPRARLRLPSVRNFSISPSRQELSPQHAIYVSNSVNPYFNLSLEDWLFRHKNHQEPLLLLYRNDPCVVIGRNQNPWKEVNMTALKARSIPFIRRRSGGGTVYHDLGNTNYSIHLSRLTFDRHATAELVRRAISTLGVDVRVNDRNDICVGNEKVSGSAYKIVNQRAYHHGTMLISTKLDTLGALLRTDTETMVTKGVDSVRSPVCNLRQFSSTIDHETFVDAVVSEFRREYRVDEPIRYVNDGEGAEETDYIRNGMAELPSWDWAFGQTPEFTYSIRPRFEWGEVTIEIRSKHGIILETRATSGHSGAGLEELGRRLEGHKYGFVEEAIVKDVVDRDSRCRDVWEALAGAMETYNYQP</sequence>
<dbReference type="Proteomes" id="UP000305948">
    <property type="component" value="Unassembled WGS sequence"/>
</dbReference>
<evidence type="ECO:0000313" key="7">
    <source>
        <dbReference type="Proteomes" id="UP000305948"/>
    </source>
</evidence>
<accession>A0A5C3NH74</accession>
<dbReference type="EMBL" id="ML213504">
    <property type="protein sequence ID" value="TFK55418.1"/>
    <property type="molecule type" value="Genomic_DNA"/>
</dbReference>
<evidence type="ECO:0000256" key="4">
    <source>
        <dbReference type="ARBA" id="ARBA00015925"/>
    </source>
</evidence>
<comment type="pathway">
    <text evidence="2">Protein modification; protein lipoylation via exogenous pathway; protein N(6)-(lipoyl)lysine from lipoate: step 2/2.</text>
</comment>
<dbReference type="GO" id="GO:0017118">
    <property type="term" value="F:lipoyltransferase activity"/>
    <property type="evidence" value="ECO:0007669"/>
    <property type="project" value="TreeGrafter"/>
</dbReference>
<reference evidence="6 7" key="1">
    <citation type="journal article" date="2019" name="Nat. Ecol. Evol.">
        <title>Megaphylogeny resolves global patterns of mushroom evolution.</title>
        <authorList>
            <person name="Varga T."/>
            <person name="Krizsan K."/>
            <person name="Foldi C."/>
            <person name="Dima B."/>
            <person name="Sanchez-Garcia M."/>
            <person name="Sanchez-Ramirez S."/>
            <person name="Szollosi G.J."/>
            <person name="Szarkandi J.G."/>
            <person name="Papp V."/>
            <person name="Albert L."/>
            <person name="Andreopoulos W."/>
            <person name="Angelini C."/>
            <person name="Antonin V."/>
            <person name="Barry K.W."/>
            <person name="Bougher N.L."/>
            <person name="Buchanan P."/>
            <person name="Buyck B."/>
            <person name="Bense V."/>
            <person name="Catcheside P."/>
            <person name="Chovatia M."/>
            <person name="Cooper J."/>
            <person name="Damon W."/>
            <person name="Desjardin D."/>
            <person name="Finy P."/>
            <person name="Geml J."/>
            <person name="Haridas S."/>
            <person name="Hughes K."/>
            <person name="Justo A."/>
            <person name="Karasinski D."/>
            <person name="Kautmanova I."/>
            <person name="Kiss B."/>
            <person name="Kocsube S."/>
            <person name="Kotiranta H."/>
            <person name="LaButti K.M."/>
            <person name="Lechner B.E."/>
            <person name="Liimatainen K."/>
            <person name="Lipzen A."/>
            <person name="Lukacs Z."/>
            <person name="Mihaltcheva S."/>
            <person name="Morgado L.N."/>
            <person name="Niskanen T."/>
            <person name="Noordeloos M.E."/>
            <person name="Ohm R.A."/>
            <person name="Ortiz-Santana B."/>
            <person name="Ovrebo C."/>
            <person name="Racz N."/>
            <person name="Riley R."/>
            <person name="Savchenko A."/>
            <person name="Shiryaev A."/>
            <person name="Soop K."/>
            <person name="Spirin V."/>
            <person name="Szebenyi C."/>
            <person name="Tomsovsky M."/>
            <person name="Tulloss R.E."/>
            <person name="Uehling J."/>
            <person name="Grigoriev I.V."/>
            <person name="Vagvolgyi C."/>
            <person name="Papp T."/>
            <person name="Martin F.M."/>
            <person name="Miettinen O."/>
            <person name="Hibbett D.S."/>
            <person name="Nagy L.G."/>
        </authorList>
    </citation>
    <scope>NUCLEOTIDE SEQUENCE [LARGE SCALE GENOMIC DNA]</scope>
    <source>
        <strain evidence="6 7">OMC1185</strain>
    </source>
</reference>
<dbReference type="GO" id="GO:0005739">
    <property type="term" value="C:mitochondrion"/>
    <property type="evidence" value="ECO:0007669"/>
    <property type="project" value="TreeGrafter"/>
</dbReference>
<dbReference type="InterPro" id="IPR004562">
    <property type="entry name" value="LipoylTrfase_LipoateP_Ligase"/>
</dbReference>
<protein>
    <recommendedName>
        <fullName evidence="4">Putative lipoate-protein ligase A</fullName>
    </recommendedName>
</protein>
<dbReference type="Gene3D" id="3.30.930.10">
    <property type="entry name" value="Bira Bifunctional Protein, Domain 2"/>
    <property type="match status" value="1"/>
</dbReference>
<dbReference type="PROSITE" id="PS51733">
    <property type="entry name" value="BPL_LPL_CATALYTIC"/>
    <property type="match status" value="1"/>
</dbReference>
<dbReference type="UniPathway" id="UPA00537">
    <property type="reaction ID" value="UER00594"/>
</dbReference>
<dbReference type="GO" id="GO:0005524">
    <property type="term" value="F:ATP binding"/>
    <property type="evidence" value="ECO:0007669"/>
    <property type="project" value="UniProtKB-KW"/>
</dbReference>
<feature type="domain" description="BPL/LPL catalytic" evidence="5">
    <location>
        <begin position="59"/>
        <end position="242"/>
    </location>
</feature>
<keyword evidence="6" id="KW-0808">Transferase</keyword>
<dbReference type="Gene3D" id="3.30.390.50">
    <property type="entry name" value="CO dehydrogenase flavoprotein, C-terminal domain"/>
    <property type="match status" value="1"/>
</dbReference>
<dbReference type="InterPro" id="IPR045864">
    <property type="entry name" value="aa-tRNA-synth_II/BPL/LPL"/>
</dbReference>
<evidence type="ECO:0000256" key="2">
    <source>
        <dbReference type="ARBA" id="ARBA00005085"/>
    </source>
</evidence>
<evidence type="ECO:0000313" key="6">
    <source>
        <dbReference type="EMBL" id="TFK55418.1"/>
    </source>
</evidence>
<dbReference type="GO" id="GO:0009249">
    <property type="term" value="P:protein lipoylation"/>
    <property type="evidence" value="ECO:0007669"/>
    <property type="project" value="InterPro"/>
</dbReference>
<evidence type="ECO:0000256" key="3">
    <source>
        <dbReference type="ARBA" id="ARBA00008242"/>
    </source>
</evidence>
<dbReference type="InterPro" id="IPR004143">
    <property type="entry name" value="BPL_LPL_catalytic"/>
</dbReference>
<dbReference type="OrthoDB" id="201621at2759"/>
<comment type="function">
    <text evidence="1">Catalyzes both the ATP-dependent activation of exogenously supplied lipoate to lipoyl-AMP and the transfer of the activated lipoyl onto the lipoyl domains of lipoate-dependent enzymes.</text>
</comment>
<dbReference type="GO" id="GO:0016979">
    <property type="term" value="F:lipoate-protein ligase activity"/>
    <property type="evidence" value="ECO:0007669"/>
    <property type="project" value="UniProtKB-EC"/>
</dbReference>
<gene>
    <name evidence="6" type="ORF">OE88DRAFT_1672035</name>
</gene>
<dbReference type="STRING" id="5364.A0A5C3NH74"/>
<keyword evidence="7" id="KW-1185">Reference proteome</keyword>
<evidence type="ECO:0000256" key="1">
    <source>
        <dbReference type="ARBA" id="ARBA00003253"/>
    </source>
</evidence>
<comment type="similarity">
    <text evidence="3">Belongs to the LplA family.</text>
</comment>